<reference evidence="1" key="1">
    <citation type="submission" date="2023-08" db="EMBL/GenBank/DDBJ databases">
        <title>Chromosome-level Genome Assembly of mud carp (Cirrhinus molitorella).</title>
        <authorList>
            <person name="Liu H."/>
        </authorList>
    </citation>
    <scope>NUCLEOTIDE SEQUENCE</scope>
    <source>
        <strain evidence="1">Prfri</strain>
        <tissue evidence="1">Muscle</tissue>
    </source>
</reference>
<evidence type="ECO:0000313" key="1">
    <source>
        <dbReference type="EMBL" id="KAK2905491.1"/>
    </source>
</evidence>
<organism evidence="1 2">
    <name type="scientific">Cirrhinus molitorella</name>
    <name type="common">mud carp</name>
    <dbReference type="NCBI Taxonomy" id="172907"/>
    <lineage>
        <taxon>Eukaryota</taxon>
        <taxon>Metazoa</taxon>
        <taxon>Chordata</taxon>
        <taxon>Craniata</taxon>
        <taxon>Vertebrata</taxon>
        <taxon>Euteleostomi</taxon>
        <taxon>Actinopterygii</taxon>
        <taxon>Neopterygii</taxon>
        <taxon>Teleostei</taxon>
        <taxon>Ostariophysi</taxon>
        <taxon>Cypriniformes</taxon>
        <taxon>Cyprinidae</taxon>
        <taxon>Labeoninae</taxon>
        <taxon>Labeonini</taxon>
        <taxon>Cirrhinus</taxon>
    </lineage>
</organism>
<dbReference type="AlphaFoldDB" id="A0AA88QAK3"/>
<gene>
    <name evidence="1" type="ORF">Q8A67_007290</name>
</gene>
<accession>A0AA88QAK3</accession>
<proteinExistence type="predicted"/>
<dbReference type="Proteomes" id="UP001187343">
    <property type="component" value="Unassembled WGS sequence"/>
</dbReference>
<evidence type="ECO:0000313" key="2">
    <source>
        <dbReference type="Proteomes" id="UP001187343"/>
    </source>
</evidence>
<sequence>MAFIKEESDDVRIEETFRIKHEDPDEQTDLMVLKEERQELTKPNFNTPRNTAVNSAPAPQLLLTGERSRTEDFCKFAIQCGPLVCAPCGEGMLSQGSLFFFLPLMGINKLPDME</sequence>
<comment type="caution">
    <text evidence="1">The sequence shown here is derived from an EMBL/GenBank/DDBJ whole genome shotgun (WGS) entry which is preliminary data.</text>
</comment>
<protein>
    <submittedName>
        <fullName evidence="1">Uncharacterized protein</fullName>
    </submittedName>
</protein>
<dbReference type="EMBL" id="JAUYZG010000006">
    <property type="protein sequence ID" value="KAK2905491.1"/>
    <property type="molecule type" value="Genomic_DNA"/>
</dbReference>
<keyword evidence="2" id="KW-1185">Reference proteome</keyword>
<name>A0AA88QAK3_9TELE</name>